<dbReference type="EMBL" id="LJAM02000006">
    <property type="protein sequence ID" value="RAP73009.1"/>
    <property type="molecule type" value="Genomic_DNA"/>
</dbReference>
<feature type="domain" description="Bacteriophage P22 tailspike N-terminal" evidence="1">
    <location>
        <begin position="1"/>
        <end position="113"/>
    </location>
</feature>
<evidence type="ECO:0000313" key="2">
    <source>
        <dbReference type="EMBL" id="RAP72780.1"/>
    </source>
</evidence>
<protein>
    <submittedName>
        <fullName evidence="3">Tail spike protein</fullName>
    </submittedName>
</protein>
<evidence type="ECO:0000313" key="4">
    <source>
        <dbReference type="Proteomes" id="UP000244334"/>
    </source>
</evidence>
<name>A0A328TQW2_9GAMM</name>
<dbReference type="InterPro" id="IPR036730">
    <property type="entry name" value="P22_tailspike_N_sf"/>
</dbReference>
<comment type="caution">
    <text evidence="3">The sequence shown here is derived from an EMBL/GenBank/DDBJ whole genome shotgun (WGS) entry which is preliminary data.</text>
</comment>
<dbReference type="Pfam" id="PF09008">
    <property type="entry name" value="Head_binding"/>
    <property type="match status" value="1"/>
</dbReference>
<dbReference type="Proteomes" id="UP000244334">
    <property type="component" value="Unassembled WGS sequence"/>
</dbReference>
<reference evidence="3 4" key="1">
    <citation type="submission" date="2018-04" db="EMBL/GenBank/DDBJ databases">
        <title>Genomes of the Obligate Erwinia dacicola and Facultative Enterobacter sp. OLF Endosymbionts of the Olive Fruit fly, Bactrocera oleae.</title>
        <authorList>
            <person name="Estes A.M."/>
            <person name="Hearn D.J."/>
            <person name="Agarwal S."/>
            <person name="Pierson E.A."/>
            <person name="Dunning-Hotopp J.C."/>
        </authorList>
    </citation>
    <scope>NUCLEOTIDE SEQUENCE [LARGE SCALE GENOMIC DNA]</scope>
    <source>
        <strain evidence="3 4">Oroville</strain>
    </source>
</reference>
<evidence type="ECO:0000259" key="1">
    <source>
        <dbReference type="Pfam" id="PF09008"/>
    </source>
</evidence>
<proteinExistence type="predicted"/>
<organism evidence="3 4">
    <name type="scientific">Candidatus Erwinia dacicola</name>
    <dbReference type="NCBI Taxonomy" id="252393"/>
    <lineage>
        <taxon>Bacteria</taxon>
        <taxon>Pseudomonadati</taxon>
        <taxon>Pseudomonadota</taxon>
        <taxon>Gammaproteobacteria</taxon>
        <taxon>Enterobacterales</taxon>
        <taxon>Erwiniaceae</taxon>
        <taxon>Erwinia</taxon>
    </lineage>
</organism>
<dbReference type="EMBL" id="LJAM02000013">
    <property type="protein sequence ID" value="RAP72780.1"/>
    <property type="molecule type" value="Genomic_DNA"/>
</dbReference>
<dbReference type="AlphaFoldDB" id="A0A328TQW2"/>
<dbReference type="SUPFAM" id="SSF51327">
    <property type="entry name" value="Head-binding domain of phage P22 tailspike protein"/>
    <property type="match status" value="1"/>
</dbReference>
<dbReference type="RefSeq" id="WP_261791459.1">
    <property type="nucleotide sequence ID" value="NZ_LJAM02000006.1"/>
</dbReference>
<evidence type="ECO:0000313" key="3">
    <source>
        <dbReference type="EMBL" id="RAP73009.1"/>
    </source>
</evidence>
<sequence>MSEITANVVIGMPSQLFTLARSFKAVTNGKIYIGKIDTDPSIPSNQISVYIESEDGTLVPVAQPIVINAGGYPVYNGQITKFVTVEGHSMAVYDSYGAQQFYFSNVLSYEPDQFKLLLQGPGGADYIGTNHRGTLQQDLDVIDIRTSGQPFDTLLTTPKDVEIDTALTISSKAIGTVAIKGRPKGRVSVSKDATKQIRGFDFTEKGVVLDSVSISGSNVLPGDNWATFCTYVEASSGKATYINSEFKDATAAVNCEGNNTVFAFNRVSGMVGHASIDAGGYGFLTGAVTDALIIGNSADAAGGDPASPLRSRHFAYISDFAGDSSRINTGVRIIGNYADWRRVSQAQFSAPTIKGRGQNGLIIANNQLRGGNVPVHVTADSTDVLRLTITGNQFLNYEKNVTNHPCAGVWLYATPARDYIREFIISNNVYAATRSVATDFARTLNGVWLQKTTQGVISDSTMRLPGLAVPVSMEDTSRVIVSNIEDFTGDANPYPFFAFAGACSDITVSNIVTNRAIYGSDVSNVTDLTVDYQRKLILLSTNGTITNSDPHLLMQSVSVTGAGEITVVFRSHVTTKALDAIVAKGNRIAGPHVFVNRTGKSLVCTIYNTSGALVPLSTSTVGIDFILGS</sequence>
<dbReference type="InterPro" id="IPR009093">
    <property type="entry name" value="P22_tailspike_N"/>
</dbReference>
<gene>
    <name evidence="3" type="ORF">ACZ87_00149</name>
    <name evidence="2" type="ORF">ACZ87_00391</name>
</gene>
<keyword evidence="4" id="KW-1185">Reference proteome</keyword>
<accession>A0A328TQW2</accession>
<dbReference type="Gene3D" id="2.170.14.10">
    <property type="entry name" value="Phage P22 tailspike-like, N-terminal domain"/>
    <property type="match status" value="1"/>
</dbReference>